<evidence type="ECO:0000259" key="1">
    <source>
        <dbReference type="PROSITE" id="PS50995"/>
    </source>
</evidence>
<keyword evidence="3" id="KW-1185">Reference proteome</keyword>
<evidence type="ECO:0000313" key="2">
    <source>
        <dbReference type="EMBL" id="MCD5316642.1"/>
    </source>
</evidence>
<protein>
    <submittedName>
        <fullName evidence="2">MarR family winged helix-turn-helix transcriptional regulator</fullName>
    </submittedName>
</protein>
<comment type="caution">
    <text evidence="2">The sequence shown here is derived from an EMBL/GenBank/DDBJ whole genome shotgun (WGS) entry which is preliminary data.</text>
</comment>
<organism evidence="2 3">
    <name type="scientific">Kineosporia babensis</name>
    <dbReference type="NCBI Taxonomy" id="499548"/>
    <lineage>
        <taxon>Bacteria</taxon>
        <taxon>Bacillati</taxon>
        <taxon>Actinomycetota</taxon>
        <taxon>Actinomycetes</taxon>
        <taxon>Kineosporiales</taxon>
        <taxon>Kineosporiaceae</taxon>
        <taxon>Kineosporia</taxon>
    </lineage>
</organism>
<proteinExistence type="predicted"/>
<gene>
    <name evidence="2" type="ORF">LR394_37665</name>
</gene>
<dbReference type="InterPro" id="IPR036388">
    <property type="entry name" value="WH-like_DNA-bd_sf"/>
</dbReference>
<name>A0A9X1NKD5_9ACTN</name>
<dbReference type="GO" id="GO:0006950">
    <property type="term" value="P:response to stress"/>
    <property type="evidence" value="ECO:0007669"/>
    <property type="project" value="TreeGrafter"/>
</dbReference>
<sequence length="154" mass="16869">MSQDPALAVHRLASELDQAADAMLLARFGISQSRYRLLHALRHGQTSTQHALAVELGVSDAVVSRMLPALISNDWCQVENDPSHGRRRLVELTPAGAELQNACTHFLVHAFSGASQDAGVDVSRLLADIEALTRQIRRSMQLGRRAAPEMPVRE</sequence>
<dbReference type="Gene3D" id="1.10.10.10">
    <property type="entry name" value="Winged helix-like DNA-binding domain superfamily/Winged helix DNA-binding domain"/>
    <property type="match status" value="1"/>
</dbReference>
<accession>A0A9X1NKD5</accession>
<dbReference type="AlphaFoldDB" id="A0A9X1NKD5"/>
<dbReference type="Proteomes" id="UP001138997">
    <property type="component" value="Unassembled WGS sequence"/>
</dbReference>
<dbReference type="Pfam" id="PF12802">
    <property type="entry name" value="MarR_2"/>
    <property type="match status" value="1"/>
</dbReference>
<dbReference type="PANTHER" id="PTHR33164">
    <property type="entry name" value="TRANSCRIPTIONAL REGULATOR, MARR FAMILY"/>
    <property type="match status" value="1"/>
</dbReference>
<dbReference type="PANTHER" id="PTHR33164:SF43">
    <property type="entry name" value="HTH-TYPE TRANSCRIPTIONAL REPRESSOR YETL"/>
    <property type="match status" value="1"/>
</dbReference>
<dbReference type="EMBL" id="JAJOMB010000032">
    <property type="protein sequence ID" value="MCD5316642.1"/>
    <property type="molecule type" value="Genomic_DNA"/>
</dbReference>
<dbReference type="SMART" id="SM00347">
    <property type="entry name" value="HTH_MARR"/>
    <property type="match status" value="1"/>
</dbReference>
<dbReference type="InterPro" id="IPR036390">
    <property type="entry name" value="WH_DNA-bd_sf"/>
</dbReference>
<dbReference type="GO" id="GO:0003700">
    <property type="term" value="F:DNA-binding transcription factor activity"/>
    <property type="evidence" value="ECO:0007669"/>
    <property type="project" value="InterPro"/>
</dbReference>
<dbReference type="SUPFAM" id="SSF46785">
    <property type="entry name" value="Winged helix' DNA-binding domain"/>
    <property type="match status" value="1"/>
</dbReference>
<feature type="domain" description="HTH marR-type" evidence="1">
    <location>
        <begin position="2"/>
        <end position="134"/>
    </location>
</feature>
<evidence type="ECO:0000313" key="3">
    <source>
        <dbReference type="Proteomes" id="UP001138997"/>
    </source>
</evidence>
<dbReference type="RefSeq" id="WP_231449493.1">
    <property type="nucleotide sequence ID" value="NZ_JAJOMB010000032.1"/>
</dbReference>
<reference evidence="2" key="1">
    <citation type="submission" date="2021-11" db="EMBL/GenBank/DDBJ databases">
        <title>Streptomyces corallinus and Kineosporia corallina sp. nov., two new coral-derived marine actinobacteria.</title>
        <authorList>
            <person name="Buangrab K."/>
            <person name="Sutthacheep M."/>
            <person name="Yeemin T."/>
            <person name="Harunari E."/>
            <person name="Igarashi Y."/>
            <person name="Sripreechasak P."/>
            <person name="Kanchanasin P."/>
            <person name="Tanasupawat S."/>
            <person name="Phongsopitanun W."/>
        </authorList>
    </citation>
    <scope>NUCLEOTIDE SEQUENCE</scope>
    <source>
        <strain evidence="2">JCM 31032</strain>
    </source>
</reference>
<dbReference type="InterPro" id="IPR039422">
    <property type="entry name" value="MarR/SlyA-like"/>
</dbReference>
<dbReference type="PROSITE" id="PS50995">
    <property type="entry name" value="HTH_MARR_2"/>
    <property type="match status" value="1"/>
</dbReference>
<dbReference type="InterPro" id="IPR000835">
    <property type="entry name" value="HTH_MarR-typ"/>
</dbReference>